<protein>
    <submittedName>
        <fullName evidence="1">Uncharacterized protein</fullName>
    </submittedName>
</protein>
<accession>A0A8T0ILB0</accession>
<name>A0A8T0ILB0_CERPU</name>
<keyword evidence="2" id="KW-1185">Reference proteome</keyword>
<dbReference type="EMBL" id="CM026423">
    <property type="protein sequence ID" value="KAG0583709.1"/>
    <property type="molecule type" value="Genomic_DNA"/>
</dbReference>
<evidence type="ECO:0000313" key="1">
    <source>
        <dbReference type="EMBL" id="KAG0583709.1"/>
    </source>
</evidence>
<comment type="caution">
    <text evidence="1">The sequence shown here is derived from an EMBL/GenBank/DDBJ whole genome shotgun (WGS) entry which is preliminary data.</text>
</comment>
<sequence length="60" mass="6950">MEFGRVGRGKGAADMQLCSNMKTIWRLLQWNVLCCAYVFPSVNHVVSNYYFSDFEQVIII</sequence>
<evidence type="ECO:0000313" key="2">
    <source>
        <dbReference type="Proteomes" id="UP000822688"/>
    </source>
</evidence>
<dbReference type="AlphaFoldDB" id="A0A8T0ILB0"/>
<proteinExistence type="predicted"/>
<dbReference type="Proteomes" id="UP000822688">
    <property type="component" value="Chromosome 3"/>
</dbReference>
<gene>
    <name evidence="1" type="ORF">KC19_3G157100</name>
</gene>
<reference evidence="1" key="1">
    <citation type="submission" date="2020-06" db="EMBL/GenBank/DDBJ databases">
        <title>WGS assembly of Ceratodon purpureus strain R40.</title>
        <authorList>
            <person name="Carey S.B."/>
            <person name="Jenkins J."/>
            <person name="Shu S."/>
            <person name="Lovell J.T."/>
            <person name="Sreedasyam A."/>
            <person name="Maumus F."/>
            <person name="Tiley G.P."/>
            <person name="Fernandez-Pozo N."/>
            <person name="Barry K."/>
            <person name="Chen C."/>
            <person name="Wang M."/>
            <person name="Lipzen A."/>
            <person name="Daum C."/>
            <person name="Saski C.A."/>
            <person name="Payton A.C."/>
            <person name="Mcbreen J.C."/>
            <person name="Conrad R.E."/>
            <person name="Kollar L.M."/>
            <person name="Olsson S."/>
            <person name="Huttunen S."/>
            <person name="Landis J.B."/>
            <person name="Wickett N.J."/>
            <person name="Johnson M.G."/>
            <person name="Rensing S.A."/>
            <person name="Grimwood J."/>
            <person name="Schmutz J."/>
            <person name="Mcdaniel S.F."/>
        </authorList>
    </citation>
    <scope>NUCLEOTIDE SEQUENCE</scope>
    <source>
        <strain evidence="1">R40</strain>
    </source>
</reference>
<organism evidence="1 2">
    <name type="scientific">Ceratodon purpureus</name>
    <name type="common">Fire moss</name>
    <name type="synonym">Dicranum purpureum</name>
    <dbReference type="NCBI Taxonomy" id="3225"/>
    <lineage>
        <taxon>Eukaryota</taxon>
        <taxon>Viridiplantae</taxon>
        <taxon>Streptophyta</taxon>
        <taxon>Embryophyta</taxon>
        <taxon>Bryophyta</taxon>
        <taxon>Bryophytina</taxon>
        <taxon>Bryopsida</taxon>
        <taxon>Dicranidae</taxon>
        <taxon>Pseudoditrichales</taxon>
        <taxon>Ditrichaceae</taxon>
        <taxon>Ceratodon</taxon>
    </lineage>
</organism>